<feature type="transmembrane region" description="Helical" evidence="1">
    <location>
        <begin position="65"/>
        <end position="83"/>
    </location>
</feature>
<evidence type="ECO:0000256" key="1">
    <source>
        <dbReference type="SAM" id="Phobius"/>
    </source>
</evidence>
<accession>X6LKG1</accession>
<protein>
    <submittedName>
        <fullName evidence="2">Uncharacterized protein</fullName>
    </submittedName>
</protein>
<keyword evidence="1" id="KW-0472">Membrane</keyword>
<evidence type="ECO:0000313" key="2">
    <source>
        <dbReference type="EMBL" id="ETO02109.1"/>
    </source>
</evidence>
<dbReference type="EMBL" id="ASPP01036675">
    <property type="protein sequence ID" value="ETO02109.1"/>
    <property type="molecule type" value="Genomic_DNA"/>
</dbReference>
<gene>
    <name evidence="2" type="ORF">RFI_35325</name>
</gene>
<keyword evidence="1" id="KW-1133">Transmembrane helix</keyword>
<reference evidence="2 3" key="1">
    <citation type="journal article" date="2013" name="Curr. Biol.">
        <title>The Genome of the Foraminiferan Reticulomyxa filosa.</title>
        <authorList>
            <person name="Glockner G."/>
            <person name="Hulsmann N."/>
            <person name="Schleicher M."/>
            <person name="Noegel A.A."/>
            <person name="Eichinger L."/>
            <person name="Gallinger C."/>
            <person name="Pawlowski J."/>
            <person name="Sierra R."/>
            <person name="Euteneuer U."/>
            <person name="Pillet L."/>
            <person name="Moustafa A."/>
            <person name="Platzer M."/>
            <person name="Groth M."/>
            <person name="Szafranski K."/>
            <person name="Schliwa M."/>
        </authorList>
    </citation>
    <scope>NUCLEOTIDE SEQUENCE [LARGE SCALE GENOMIC DNA]</scope>
</reference>
<comment type="caution">
    <text evidence="2">The sequence shown here is derived from an EMBL/GenBank/DDBJ whole genome shotgun (WGS) entry which is preliminary data.</text>
</comment>
<name>X6LKG1_RETFI</name>
<sequence>MTFQWTFGIPFKNMFQLLWTHGEPSLMIDDIGQQLDDNKLPKIYCALIGFGVKDFSLKRLVQRELFLALLNVVNYIINIYIYICICEKRFNPKDNNKTDANQDEEECVPYVIRSYESSHWYNDNGLYAYSYDVSSPSYNPYNNNSDPMAYVQQLPQLLTLNPCGYLSDSDTTVRDDIVPSPPFASLALINGGTPLTSQPQTNIWENQLHKEEGYDQSNEWEHEYLNLNDMSAYVSLCMFMSNVCPYISKKAANYISLILSS</sequence>
<dbReference type="AlphaFoldDB" id="X6LKG1"/>
<organism evidence="2 3">
    <name type="scientific">Reticulomyxa filosa</name>
    <dbReference type="NCBI Taxonomy" id="46433"/>
    <lineage>
        <taxon>Eukaryota</taxon>
        <taxon>Sar</taxon>
        <taxon>Rhizaria</taxon>
        <taxon>Retaria</taxon>
        <taxon>Foraminifera</taxon>
        <taxon>Monothalamids</taxon>
        <taxon>Reticulomyxidae</taxon>
        <taxon>Reticulomyxa</taxon>
    </lineage>
</organism>
<evidence type="ECO:0000313" key="3">
    <source>
        <dbReference type="Proteomes" id="UP000023152"/>
    </source>
</evidence>
<proteinExistence type="predicted"/>
<dbReference type="Proteomes" id="UP000023152">
    <property type="component" value="Unassembled WGS sequence"/>
</dbReference>
<keyword evidence="3" id="KW-1185">Reference proteome</keyword>
<keyword evidence="1" id="KW-0812">Transmembrane</keyword>